<evidence type="ECO:0000256" key="1">
    <source>
        <dbReference type="SAM" id="MobiDB-lite"/>
    </source>
</evidence>
<proteinExistence type="predicted"/>
<evidence type="ECO:0000313" key="2">
    <source>
        <dbReference type="EMBL" id="KYM95873.1"/>
    </source>
</evidence>
<protein>
    <submittedName>
        <fullName evidence="2">Uncharacterized protein</fullName>
    </submittedName>
</protein>
<accession>A0A151IA22</accession>
<dbReference type="AlphaFoldDB" id="A0A151IA22"/>
<organism evidence="2 3">
    <name type="scientific">Cyphomyrmex costatus</name>
    <dbReference type="NCBI Taxonomy" id="456900"/>
    <lineage>
        <taxon>Eukaryota</taxon>
        <taxon>Metazoa</taxon>
        <taxon>Ecdysozoa</taxon>
        <taxon>Arthropoda</taxon>
        <taxon>Hexapoda</taxon>
        <taxon>Insecta</taxon>
        <taxon>Pterygota</taxon>
        <taxon>Neoptera</taxon>
        <taxon>Endopterygota</taxon>
        <taxon>Hymenoptera</taxon>
        <taxon>Apocrita</taxon>
        <taxon>Aculeata</taxon>
        <taxon>Formicoidea</taxon>
        <taxon>Formicidae</taxon>
        <taxon>Myrmicinae</taxon>
        <taxon>Cyphomyrmex</taxon>
    </lineage>
</organism>
<evidence type="ECO:0000313" key="3">
    <source>
        <dbReference type="Proteomes" id="UP000078542"/>
    </source>
</evidence>
<keyword evidence="3" id="KW-1185">Reference proteome</keyword>
<dbReference type="Proteomes" id="UP000078542">
    <property type="component" value="Unassembled WGS sequence"/>
</dbReference>
<sequence>MFGHGKSRGHGKHKKETNSKKHHIRNWMHSKKKKKNEANLFAVIMSSDDQSSPTQASISTTSFDVLDNARLEKIDISPIITSQPTKTVVSQVTNTDADVIEEAVPIVQTTLPMPELQPKIEKNGIEMKTKKSSDEPNDDCLINCIYYTQQCCDCTIV</sequence>
<name>A0A151IA22_9HYME</name>
<reference evidence="2 3" key="1">
    <citation type="submission" date="2016-03" db="EMBL/GenBank/DDBJ databases">
        <title>Cyphomyrmex costatus WGS genome.</title>
        <authorList>
            <person name="Nygaard S."/>
            <person name="Hu H."/>
            <person name="Boomsma J."/>
            <person name="Zhang G."/>
        </authorList>
    </citation>
    <scope>NUCLEOTIDE SEQUENCE [LARGE SCALE GENOMIC DNA]</scope>
    <source>
        <strain evidence="2">MS0001</strain>
        <tissue evidence="2">Whole body</tissue>
    </source>
</reference>
<feature type="region of interest" description="Disordered" evidence="1">
    <location>
        <begin position="1"/>
        <end position="35"/>
    </location>
</feature>
<gene>
    <name evidence="2" type="ORF">ALC62_13483</name>
</gene>
<dbReference type="EMBL" id="KQ978260">
    <property type="protein sequence ID" value="KYM95873.1"/>
    <property type="molecule type" value="Genomic_DNA"/>
</dbReference>